<evidence type="ECO:0000259" key="1">
    <source>
        <dbReference type="Pfam" id="PF19816"/>
    </source>
</evidence>
<dbReference type="AlphaFoldDB" id="A0AAT9HGL1"/>
<name>A0AAT9HGL1_9ACTN</name>
<evidence type="ECO:0000313" key="2">
    <source>
        <dbReference type="EMBL" id="BFO16305.1"/>
    </source>
</evidence>
<reference evidence="2" key="1">
    <citation type="submission" date="2024-06" db="EMBL/GenBank/DDBJ databases">
        <authorList>
            <consortium name="consrtm"/>
            <person name="Uemura M."/>
            <person name="Terahara T."/>
        </authorList>
    </citation>
    <scope>NUCLEOTIDE SEQUENCE</scope>
    <source>
        <strain evidence="2">KM77-8</strain>
    </source>
</reference>
<gene>
    <name evidence="2" type="ORF">SHKM778_26930</name>
</gene>
<proteinExistence type="predicted"/>
<reference evidence="2" key="2">
    <citation type="submission" date="2024-07" db="EMBL/GenBank/DDBJ databases">
        <title>Streptomyces haneummycinica sp. nov., a new antibiotic-producing actinobacterium isolated from marine sediment.</title>
        <authorList>
            <person name="Uemura M."/>
            <person name="Hamada M."/>
            <person name="Hirano S."/>
            <person name="Kobayashi K."/>
            <person name="Ohshiro T."/>
            <person name="Kobayashi T."/>
            <person name="Terahara T."/>
        </authorList>
    </citation>
    <scope>NUCLEOTIDE SEQUENCE</scope>
    <source>
        <strain evidence="2">KM77-8</strain>
    </source>
</reference>
<feature type="domain" description="DUF6299" evidence="1">
    <location>
        <begin position="15"/>
        <end position="56"/>
    </location>
</feature>
<dbReference type="Pfam" id="PF19816">
    <property type="entry name" value="DUF6299"/>
    <property type="match status" value="1"/>
</dbReference>
<dbReference type="EMBL" id="AP035768">
    <property type="protein sequence ID" value="BFO16305.1"/>
    <property type="molecule type" value="Genomic_DNA"/>
</dbReference>
<sequence>MRRRGAPLGEHRVRAPGTLKAGKAHVEATLMEMRPSGIVLLPIVHAVEHRNITLVED</sequence>
<organism evidence="2">
    <name type="scientific">Streptomyces haneummycinicus</name>
    <dbReference type="NCBI Taxonomy" id="3074435"/>
    <lineage>
        <taxon>Bacteria</taxon>
        <taxon>Bacillati</taxon>
        <taxon>Actinomycetota</taxon>
        <taxon>Actinomycetes</taxon>
        <taxon>Kitasatosporales</taxon>
        <taxon>Streptomycetaceae</taxon>
        <taxon>Streptomyces</taxon>
    </lineage>
</organism>
<dbReference type="InterPro" id="IPR046266">
    <property type="entry name" value="DUF6299"/>
</dbReference>
<accession>A0AAT9HGL1</accession>
<protein>
    <recommendedName>
        <fullName evidence="1">DUF6299 domain-containing protein</fullName>
    </recommendedName>
</protein>